<dbReference type="EMBL" id="FXAM01000001">
    <property type="protein sequence ID" value="SMF94409.1"/>
    <property type="molecule type" value="Genomic_DNA"/>
</dbReference>
<reference evidence="2 3" key="1">
    <citation type="submission" date="2016-12" db="EMBL/GenBank/DDBJ databases">
        <authorList>
            <person name="Song W.-J."/>
            <person name="Kurnit D.M."/>
        </authorList>
    </citation>
    <scope>NUCLEOTIDE SEQUENCE [LARGE SCALE GENOMIC DNA]</scope>
    <source>
        <strain evidence="2 3">175</strain>
    </source>
</reference>
<dbReference type="RefSeq" id="WP_085211766.1">
    <property type="nucleotide sequence ID" value="NZ_FXAM01000001.1"/>
</dbReference>
<accession>A0A1Y6CUS9</accession>
<dbReference type="STRING" id="1760988.SAMN02949497_1724"/>
<dbReference type="Proteomes" id="UP000192923">
    <property type="component" value="Unassembled WGS sequence"/>
</dbReference>
<feature type="compositionally biased region" description="Polar residues" evidence="1">
    <location>
        <begin position="1"/>
        <end position="11"/>
    </location>
</feature>
<feature type="region of interest" description="Disordered" evidence="1">
    <location>
        <begin position="1"/>
        <end position="34"/>
    </location>
</feature>
<sequence>MQTTEQANTANRPPYSRITIGRKGDPGTLTYSIPNDARRITGETLMGFVRRVGTVVPATR</sequence>
<evidence type="ECO:0000256" key="1">
    <source>
        <dbReference type="SAM" id="MobiDB-lite"/>
    </source>
</evidence>
<protein>
    <submittedName>
        <fullName evidence="2">Uncharacterized protein</fullName>
    </submittedName>
</protein>
<gene>
    <name evidence="2" type="ORF">SAMN02949497_1724</name>
</gene>
<organism evidence="2 3">
    <name type="scientific">Methylomagnum ishizawai</name>
    <dbReference type="NCBI Taxonomy" id="1760988"/>
    <lineage>
        <taxon>Bacteria</taxon>
        <taxon>Pseudomonadati</taxon>
        <taxon>Pseudomonadota</taxon>
        <taxon>Gammaproteobacteria</taxon>
        <taxon>Methylococcales</taxon>
        <taxon>Methylococcaceae</taxon>
        <taxon>Methylomagnum</taxon>
    </lineage>
</organism>
<name>A0A1Y6CUS9_9GAMM</name>
<evidence type="ECO:0000313" key="2">
    <source>
        <dbReference type="EMBL" id="SMF94409.1"/>
    </source>
</evidence>
<evidence type="ECO:0000313" key="3">
    <source>
        <dbReference type="Proteomes" id="UP000192923"/>
    </source>
</evidence>
<dbReference type="AlphaFoldDB" id="A0A1Y6CUS9"/>
<proteinExistence type="predicted"/>
<keyword evidence="3" id="KW-1185">Reference proteome</keyword>